<evidence type="ECO:0000256" key="1">
    <source>
        <dbReference type="SAM" id="MobiDB-lite"/>
    </source>
</evidence>
<evidence type="ECO:0000313" key="3">
    <source>
        <dbReference type="EMBL" id="CAG5111869.1"/>
    </source>
</evidence>
<feature type="compositionally biased region" description="Basic and acidic residues" evidence="1">
    <location>
        <begin position="104"/>
        <end position="143"/>
    </location>
</feature>
<protein>
    <submittedName>
        <fullName evidence="3">Oidioi.mRNA.OKI2018_I69.chr2.g6140.t1.cds</fullName>
    </submittedName>
</protein>
<accession>A0ABN7T5Q1</accession>
<dbReference type="InterPro" id="IPR004827">
    <property type="entry name" value="bZIP"/>
</dbReference>
<feature type="compositionally biased region" description="Polar residues" evidence="1">
    <location>
        <begin position="57"/>
        <end position="66"/>
    </location>
</feature>
<evidence type="ECO:0000313" key="4">
    <source>
        <dbReference type="Proteomes" id="UP001158576"/>
    </source>
</evidence>
<feature type="region of interest" description="Disordered" evidence="1">
    <location>
        <begin position="16"/>
        <end position="162"/>
    </location>
</feature>
<name>A0ABN7T5Q1_OIKDI</name>
<dbReference type="EMBL" id="OU015567">
    <property type="protein sequence ID" value="CAG5111869.1"/>
    <property type="molecule type" value="Genomic_DNA"/>
</dbReference>
<dbReference type="PROSITE" id="PS00036">
    <property type="entry name" value="BZIP_BASIC"/>
    <property type="match status" value="1"/>
</dbReference>
<dbReference type="Proteomes" id="UP001158576">
    <property type="component" value="Chromosome 2"/>
</dbReference>
<gene>
    <name evidence="3" type="ORF">OKIOD_LOCUS14905</name>
</gene>
<keyword evidence="4" id="KW-1185">Reference proteome</keyword>
<feature type="compositionally biased region" description="Basic and acidic residues" evidence="1">
    <location>
        <begin position="46"/>
        <end position="56"/>
    </location>
</feature>
<evidence type="ECO:0000259" key="2">
    <source>
        <dbReference type="PROSITE" id="PS00036"/>
    </source>
</evidence>
<reference evidence="3 4" key="1">
    <citation type="submission" date="2021-04" db="EMBL/GenBank/DDBJ databases">
        <authorList>
            <person name="Bliznina A."/>
        </authorList>
    </citation>
    <scope>NUCLEOTIDE SEQUENCE [LARGE SCALE GENOMIC DNA]</scope>
</reference>
<feature type="compositionally biased region" description="Basic and acidic residues" evidence="1">
    <location>
        <begin position="87"/>
        <end position="97"/>
    </location>
</feature>
<organism evidence="3 4">
    <name type="scientific">Oikopleura dioica</name>
    <name type="common">Tunicate</name>
    <dbReference type="NCBI Taxonomy" id="34765"/>
    <lineage>
        <taxon>Eukaryota</taxon>
        <taxon>Metazoa</taxon>
        <taxon>Chordata</taxon>
        <taxon>Tunicata</taxon>
        <taxon>Appendicularia</taxon>
        <taxon>Copelata</taxon>
        <taxon>Oikopleuridae</taxon>
        <taxon>Oikopleura</taxon>
    </lineage>
</organism>
<proteinExistence type="predicted"/>
<sequence>MMEQMLSKGLEEKFNAAMAYKSENPSSPRDHMHSVHGSSDSGNISGEERPEIDYNDVKQQVQSSIRAGSKRTPEEIEEAIMRKKLRNRESAQRARDRQKARRTSSSDKFLENKDKINELVRREEERMNRKSESVKVEKCETPKKPAFWRPGIDETPAPAKTPVLSAEEQLAKMRLAFLPESSASQAASIPAYNPHLSLEASSVRLAQGSPYFPLGASLSSAYNGGLSNDHLLLAQRLRHNQVLASEQ</sequence>
<feature type="domain" description="BZIP" evidence="2">
    <location>
        <begin position="82"/>
        <end position="97"/>
    </location>
</feature>